<evidence type="ECO:0000259" key="1">
    <source>
        <dbReference type="PROSITE" id="PS50011"/>
    </source>
</evidence>
<evidence type="ECO:0000313" key="2">
    <source>
        <dbReference type="EMBL" id="KAJ4392264.1"/>
    </source>
</evidence>
<gene>
    <name evidence="2" type="ORF">N0V93_005889</name>
</gene>
<dbReference type="GO" id="GO:0005634">
    <property type="term" value="C:nucleus"/>
    <property type="evidence" value="ECO:0007669"/>
    <property type="project" value="TreeGrafter"/>
</dbReference>
<dbReference type="SUPFAM" id="SSF56112">
    <property type="entry name" value="Protein kinase-like (PK-like)"/>
    <property type="match status" value="1"/>
</dbReference>
<organism evidence="2 3">
    <name type="scientific">Gnomoniopsis smithogilvyi</name>
    <dbReference type="NCBI Taxonomy" id="1191159"/>
    <lineage>
        <taxon>Eukaryota</taxon>
        <taxon>Fungi</taxon>
        <taxon>Dikarya</taxon>
        <taxon>Ascomycota</taxon>
        <taxon>Pezizomycotina</taxon>
        <taxon>Sordariomycetes</taxon>
        <taxon>Sordariomycetidae</taxon>
        <taxon>Diaporthales</taxon>
        <taxon>Gnomoniaceae</taxon>
        <taxon>Gnomoniopsis</taxon>
    </lineage>
</organism>
<dbReference type="GO" id="GO:0044773">
    <property type="term" value="P:mitotic DNA damage checkpoint signaling"/>
    <property type="evidence" value="ECO:0007669"/>
    <property type="project" value="TreeGrafter"/>
</dbReference>
<keyword evidence="3" id="KW-1185">Reference proteome</keyword>
<dbReference type="OrthoDB" id="10252171at2759"/>
<sequence length="321" mass="36746">MSSTTRGESGREYITEEILRRWPQNPELKIYRAVCQGRSFVVKRASDSFFQLSQELKKEFAESQHLRMHVDHSNEERALVYEYYQHTFLALLSQYPNFPATEVKKILRCTAEAVKELHDKDWIHIDVKPDNILVDWAYNERGEPKVSKVALGDFDLALKIVDDRPLRAPHAVGNVMWRSPEGQSGKGIAKASDIYSLGLVCIYGLGGGSMIIMDDDLVEGLRENGLPPELEIVVRHFMFFGPLPEGLLRHVDDGKWTELFQSASEIAETEAAENPDNRFGRWSAKHATHLTPEAKDMISRMTRLDPAERANIDEILQHTWW</sequence>
<dbReference type="GO" id="GO:0004674">
    <property type="term" value="F:protein serine/threonine kinase activity"/>
    <property type="evidence" value="ECO:0007669"/>
    <property type="project" value="TreeGrafter"/>
</dbReference>
<protein>
    <recommendedName>
        <fullName evidence="1">Protein kinase domain-containing protein</fullName>
    </recommendedName>
</protein>
<evidence type="ECO:0000313" key="3">
    <source>
        <dbReference type="Proteomes" id="UP001140453"/>
    </source>
</evidence>
<dbReference type="GO" id="GO:0005524">
    <property type="term" value="F:ATP binding"/>
    <property type="evidence" value="ECO:0007669"/>
    <property type="project" value="InterPro"/>
</dbReference>
<name>A0A9W8YXH1_9PEZI</name>
<dbReference type="Pfam" id="PF00069">
    <property type="entry name" value="Pkinase"/>
    <property type="match status" value="1"/>
</dbReference>
<dbReference type="Proteomes" id="UP001140453">
    <property type="component" value="Unassembled WGS sequence"/>
</dbReference>
<dbReference type="PROSITE" id="PS50011">
    <property type="entry name" value="PROTEIN_KINASE_DOM"/>
    <property type="match status" value="1"/>
</dbReference>
<dbReference type="CDD" id="cd00180">
    <property type="entry name" value="PKc"/>
    <property type="match status" value="1"/>
</dbReference>
<comment type="caution">
    <text evidence="2">The sequence shown here is derived from an EMBL/GenBank/DDBJ whole genome shotgun (WGS) entry which is preliminary data.</text>
</comment>
<dbReference type="Gene3D" id="1.10.510.10">
    <property type="entry name" value="Transferase(Phosphotransferase) domain 1"/>
    <property type="match status" value="1"/>
</dbReference>
<dbReference type="InterPro" id="IPR000719">
    <property type="entry name" value="Prot_kinase_dom"/>
</dbReference>
<accession>A0A9W8YXH1</accession>
<dbReference type="AlphaFoldDB" id="A0A9W8YXH1"/>
<reference evidence="2" key="1">
    <citation type="submission" date="2022-10" db="EMBL/GenBank/DDBJ databases">
        <title>Tapping the CABI collections for fungal endophytes: first genome assemblies for Collariella, Neodidymelliopsis, Ascochyta clinopodiicola, Didymella pomorum, Didymosphaeria variabile, Neocosmospora piperis and Neocucurbitaria cava.</title>
        <authorList>
            <person name="Hill R."/>
        </authorList>
    </citation>
    <scope>NUCLEOTIDE SEQUENCE</scope>
    <source>
        <strain evidence="2">IMI 355082</strain>
    </source>
</reference>
<proteinExistence type="predicted"/>
<dbReference type="PANTHER" id="PTHR44167">
    <property type="entry name" value="OVARIAN-SPECIFIC SERINE/THREONINE-PROTEIN KINASE LOK-RELATED"/>
    <property type="match status" value="1"/>
</dbReference>
<dbReference type="EMBL" id="JAPEVB010000003">
    <property type="protein sequence ID" value="KAJ4392264.1"/>
    <property type="molecule type" value="Genomic_DNA"/>
</dbReference>
<dbReference type="InterPro" id="IPR011009">
    <property type="entry name" value="Kinase-like_dom_sf"/>
</dbReference>
<dbReference type="SMART" id="SM00220">
    <property type="entry name" value="S_TKc"/>
    <property type="match status" value="1"/>
</dbReference>
<feature type="domain" description="Protein kinase" evidence="1">
    <location>
        <begin position="1"/>
        <end position="321"/>
    </location>
</feature>
<dbReference type="PANTHER" id="PTHR44167:SF24">
    <property type="entry name" value="SERINE_THREONINE-PROTEIN KINASE CHK2"/>
    <property type="match status" value="1"/>
</dbReference>